<evidence type="ECO:0000256" key="5">
    <source>
        <dbReference type="ARBA" id="ARBA00023136"/>
    </source>
</evidence>
<feature type="transmembrane region" description="Helical" evidence="6">
    <location>
        <begin position="398"/>
        <end position="422"/>
    </location>
</feature>
<evidence type="ECO:0000256" key="6">
    <source>
        <dbReference type="SAM" id="Phobius"/>
    </source>
</evidence>
<dbReference type="GeneID" id="36585001"/>
<dbReference type="RefSeq" id="XP_024737437.1">
    <property type="nucleotide sequence ID" value="XM_024876924.1"/>
</dbReference>
<feature type="transmembrane region" description="Helical" evidence="6">
    <location>
        <begin position="442"/>
        <end position="464"/>
    </location>
</feature>
<evidence type="ECO:0000256" key="2">
    <source>
        <dbReference type="ARBA" id="ARBA00008974"/>
    </source>
</evidence>
<keyword evidence="3 6" id="KW-0812">Transmembrane</keyword>
<feature type="transmembrane region" description="Helical" evidence="6">
    <location>
        <begin position="125"/>
        <end position="148"/>
    </location>
</feature>
<dbReference type="InterPro" id="IPR045225">
    <property type="entry name" value="Uracil/uridine/allantoin_perm"/>
</dbReference>
<feature type="transmembrane region" description="Helical" evidence="6">
    <location>
        <begin position="375"/>
        <end position="392"/>
    </location>
</feature>
<evidence type="ECO:0000256" key="4">
    <source>
        <dbReference type="ARBA" id="ARBA00022989"/>
    </source>
</evidence>
<accession>A0A2J6TC12</accession>
<dbReference type="OrthoDB" id="2018619at2759"/>
<keyword evidence="8" id="KW-1185">Reference proteome</keyword>
<comment type="subcellular location">
    <subcellularLocation>
        <location evidence="1">Membrane</location>
        <topology evidence="1">Multi-pass membrane protein</topology>
    </subcellularLocation>
</comment>
<dbReference type="EMBL" id="KZ613790">
    <property type="protein sequence ID" value="PMD60533.1"/>
    <property type="molecule type" value="Genomic_DNA"/>
</dbReference>
<feature type="transmembrane region" description="Helical" evidence="6">
    <location>
        <begin position="283"/>
        <end position="304"/>
    </location>
</feature>
<gene>
    <name evidence="7" type="ORF">K444DRAFT_561110</name>
</gene>
<dbReference type="Proteomes" id="UP000235371">
    <property type="component" value="Unassembled WGS sequence"/>
</dbReference>
<dbReference type="GO" id="GO:0005886">
    <property type="term" value="C:plasma membrane"/>
    <property type="evidence" value="ECO:0007669"/>
    <property type="project" value="TreeGrafter"/>
</dbReference>
<dbReference type="Pfam" id="PF02133">
    <property type="entry name" value="Transp_cyt_pur"/>
    <property type="match status" value="1"/>
</dbReference>
<dbReference type="InterPro" id="IPR001248">
    <property type="entry name" value="Pur-cyt_permease"/>
</dbReference>
<dbReference type="AlphaFoldDB" id="A0A2J6TC12"/>
<feature type="transmembrane region" description="Helical" evidence="6">
    <location>
        <begin position="182"/>
        <end position="199"/>
    </location>
</feature>
<feature type="transmembrane region" description="Helical" evidence="6">
    <location>
        <begin position="484"/>
        <end position="501"/>
    </location>
</feature>
<name>A0A2J6TC12_9HELO</name>
<dbReference type="PANTHER" id="PTHR30618:SF15">
    <property type="entry name" value="NICOTINAMIDE RIBOSIDE TRANSPORTER 1-RELATED"/>
    <property type="match status" value="1"/>
</dbReference>
<dbReference type="PANTHER" id="PTHR30618">
    <property type="entry name" value="NCS1 FAMILY PURINE/PYRIMIDINE TRANSPORTER"/>
    <property type="match status" value="1"/>
</dbReference>
<feature type="transmembrane region" description="Helical" evidence="6">
    <location>
        <begin position="55"/>
        <end position="73"/>
    </location>
</feature>
<keyword evidence="5 6" id="KW-0472">Membrane</keyword>
<comment type="similarity">
    <text evidence="2">Belongs to the purine-cytosine permease (2.A.39) family.</text>
</comment>
<organism evidence="7 8">
    <name type="scientific">Hyaloscypha bicolor E</name>
    <dbReference type="NCBI Taxonomy" id="1095630"/>
    <lineage>
        <taxon>Eukaryota</taxon>
        <taxon>Fungi</taxon>
        <taxon>Dikarya</taxon>
        <taxon>Ascomycota</taxon>
        <taxon>Pezizomycotina</taxon>
        <taxon>Leotiomycetes</taxon>
        <taxon>Helotiales</taxon>
        <taxon>Hyaloscyphaceae</taxon>
        <taxon>Hyaloscypha</taxon>
        <taxon>Hyaloscypha bicolor</taxon>
    </lineage>
</organism>
<evidence type="ECO:0000313" key="8">
    <source>
        <dbReference type="Proteomes" id="UP000235371"/>
    </source>
</evidence>
<keyword evidence="4 6" id="KW-1133">Transmembrane helix</keyword>
<dbReference type="Gene3D" id="1.10.4160.10">
    <property type="entry name" value="Hydantoin permease"/>
    <property type="match status" value="1"/>
</dbReference>
<evidence type="ECO:0000256" key="3">
    <source>
        <dbReference type="ARBA" id="ARBA00022692"/>
    </source>
</evidence>
<evidence type="ECO:0000313" key="7">
    <source>
        <dbReference type="EMBL" id="PMD60533.1"/>
    </source>
</evidence>
<evidence type="ECO:0000256" key="1">
    <source>
        <dbReference type="ARBA" id="ARBA00004141"/>
    </source>
</evidence>
<dbReference type="GO" id="GO:0015205">
    <property type="term" value="F:nucleobase transmembrane transporter activity"/>
    <property type="evidence" value="ECO:0007669"/>
    <property type="project" value="TreeGrafter"/>
</dbReference>
<protein>
    <submittedName>
        <fullName evidence="7">Uncharacterized protein</fullName>
    </submittedName>
</protein>
<dbReference type="InParanoid" id="A0A2J6TC12"/>
<feature type="transmembrane region" description="Helical" evidence="6">
    <location>
        <begin position="85"/>
        <end position="104"/>
    </location>
</feature>
<feature type="transmembrane region" description="Helical" evidence="6">
    <location>
        <begin position="206"/>
        <end position="227"/>
    </location>
</feature>
<sequence>MVSLTLRGHTAHVPRTFTSWEVKEEGQDDRSFNRWTNRDIIPAPPDERNYTAKGYFGFWVAAAVNSSAWSLGSSNLANGLTAGEAIGMVFVGSVLAGLIAFVCGEPGVQYHCGFPMMSRASFGMYGSYFVVMLKCFVNFIYFGIQAYWGGLAVKVVLSSIFPSFQHMINTLPASAAITTNELIGFIIYIILFTPLMLVHPTKYHKYLWYAFGASVATMGGLFIWAIAANGGASVLGPSIVVSSSFRMLQAVSSVAGSWTGSSIRQADWTRYSKTKRAPVLNQLLTVPFTITITAMLGVFATGAVKNMYGKAYWQPIQLLEFLLTHNYNAATRAGCFFGGLGFFWSQIAVNLVQNSVAAGMDLASIAPRWIDVKRGSLIMCFVGYLINPWRFVNAPGTFITVLNSFGMFISPLAAINAVDFWLVRRRNWKVPDLYVGNSSSIYWFAFGLNWRAFLGWTLGIWPSFPGFVQAISGRKLAPGWLKCFQAAWFIGFLGVDLFTMLSA</sequence>
<reference evidence="7 8" key="1">
    <citation type="submission" date="2016-04" db="EMBL/GenBank/DDBJ databases">
        <title>A degradative enzymes factory behind the ericoid mycorrhizal symbiosis.</title>
        <authorList>
            <consortium name="DOE Joint Genome Institute"/>
            <person name="Martino E."/>
            <person name="Morin E."/>
            <person name="Grelet G."/>
            <person name="Kuo A."/>
            <person name="Kohler A."/>
            <person name="Daghino S."/>
            <person name="Barry K."/>
            <person name="Choi C."/>
            <person name="Cichocki N."/>
            <person name="Clum A."/>
            <person name="Copeland A."/>
            <person name="Hainaut M."/>
            <person name="Haridas S."/>
            <person name="Labutti K."/>
            <person name="Lindquist E."/>
            <person name="Lipzen A."/>
            <person name="Khouja H.-R."/>
            <person name="Murat C."/>
            <person name="Ohm R."/>
            <person name="Olson A."/>
            <person name="Spatafora J."/>
            <person name="Veneault-Fourrey C."/>
            <person name="Henrissat B."/>
            <person name="Grigoriev I."/>
            <person name="Martin F."/>
            <person name="Perotto S."/>
        </authorList>
    </citation>
    <scope>NUCLEOTIDE SEQUENCE [LARGE SCALE GENOMIC DNA]</scope>
    <source>
        <strain evidence="7 8">E</strain>
    </source>
</reference>
<proteinExistence type="inferred from homology"/>